<dbReference type="InterPro" id="IPR003795">
    <property type="entry name" value="DUF192"/>
</dbReference>
<dbReference type="Pfam" id="PF02643">
    <property type="entry name" value="DUF192"/>
    <property type="match status" value="1"/>
</dbReference>
<comment type="caution">
    <text evidence="2">The sequence shown here is derived from an EMBL/GenBank/DDBJ whole genome shotgun (WGS) entry which is preliminary data.</text>
</comment>
<dbReference type="OrthoDB" id="6763at2157"/>
<evidence type="ECO:0000256" key="1">
    <source>
        <dbReference type="SAM" id="MobiDB-lite"/>
    </source>
</evidence>
<feature type="compositionally biased region" description="Low complexity" evidence="1">
    <location>
        <begin position="56"/>
        <end position="73"/>
    </location>
</feature>
<keyword evidence="3" id="KW-1185">Reference proteome</keyword>
<gene>
    <name evidence="2" type="ORF">A6E15_13960</name>
</gene>
<protein>
    <recommendedName>
        <fullName evidence="4">DUF192 domain-containing protein</fullName>
    </recommendedName>
</protein>
<reference evidence="3" key="1">
    <citation type="submission" date="2016-04" db="EMBL/GenBank/DDBJ databases">
        <authorList>
            <person name="Chen S.-C."/>
            <person name="Lai M.-C."/>
        </authorList>
    </citation>
    <scope>NUCLEOTIDE SEQUENCE [LARGE SCALE GENOMIC DNA]</scope>
    <source>
        <strain evidence="3">AB14</strain>
    </source>
</reference>
<organism evidence="2 3">
    <name type="scientific">Natrinema saccharevitans</name>
    <dbReference type="NCBI Taxonomy" id="301967"/>
    <lineage>
        <taxon>Archaea</taxon>
        <taxon>Methanobacteriati</taxon>
        <taxon>Methanobacteriota</taxon>
        <taxon>Stenosarchaea group</taxon>
        <taxon>Halobacteria</taxon>
        <taxon>Halobacteriales</taxon>
        <taxon>Natrialbaceae</taxon>
        <taxon>Natrinema</taxon>
    </lineage>
</organism>
<evidence type="ECO:0000313" key="3">
    <source>
        <dbReference type="Proteomes" id="UP000189370"/>
    </source>
</evidence>
<feature type="region of interest" description="Disordered" evidence="1">
    <location>
        <begin position="40"/>
        <end position="140"/>
    </location>
</feature>
<proteinExistence type="predicted"/>
<dbReference type="Gene3D" id="2.60.120.1140">
    <property type="entry name" value="Protein of unknown function DUF192"/>
    <property type="match status" value="1"/>
</dbReference>
<feature type="compositionally biased region" description="Basic and acidic residues" evidence="1">
    <location>
        <begin position="109"/>
        <end position="139"/>
    </location>
</feature>
<dbReference type="InterPro" id="IPR038695">
    <property type="entry name" value="Saro_0823-like_sf"/>
</dbReference>
<evidence type="ECO:0000313" key="2">
    <source>
        <dbReference type="EMBL" id="OLZ42014.1"/>
    </source>
</evidence>
<dbReference type="PANTHER" id="PTHR37953:SF1">
    <property type="entry name" value="UPF0127 PROTEIN MJ1496"/>
    <property type="match status" value="1"/>
</dbReference>
<dbReference type="PANTHER" id="PTHR37953">
    <property type="entry name" value="UPF0127 PROTEIN MJ1496"/>
    <property type="match status" value="1"/>
</dbReference>
<dbReference type="Proteomes" id="UP000189370">
    <property type="component" value="Unassembled WGS sequence"/>
</dbReference>
<dbReference type="RefSeq" id="WP_139326606.1">
    <property type="nucleotide sequence ID" value="NZ_LWLN01000001.1"/>
</dbReference>
<name>A0A1S8B070_9EURY</name>
<sequence length="261" mass="27505">MALESVWKGLLVIAAVSIIGAVLVQAGFVSVPWGPDEGEVRIFDDGADEESTTRSDTGAGTATGANDGNDSSGGTDGGDAADGDGGDAGRDADADSSTGTGDGGTADRAGTEPKAAVDVEVADDRSERYTGLSDHDSLERGNGMLFVHNREQELTYVMREMDFDIDIIFIDADREITRIHHARAPEPGEDGNDLEYSGRGKWVLEVPRGYANETGIEVGDRVEIDLESAETAIFEVTPGFDALERWALVDPDSAPTAAVRP</sequence>
<evidence type="ECO:0008006" key="4">
    <source>
        <dbReference type="Google" id="ProtNLM"/>
    </source>
</evidence>
<dbReference type="EMBL" id="LWLN01000001">
    <property type="protein sequence ID" value="OLZ42014.1"/>
    <property type="molecule type" value="Genomic_DNA"/>
</dbReference>
<accession>A0A1S8B070</accession>
<dbReference type="AlphaFoldDB" id="A0A1S8B070"/>